<feature type="domain" description="VWFA" evidence="3">
    <location>
        <begin position="114"/>
        <end position="290"/>
    </location>
</feature>
<keyword evidence="5" id="KW-1185">Reference proteome</keyword>
<evidence type="ECO:0000256" key="2">
    <source>
        <dbReference type="SAM" id="Phobius"/>
    </source>
</evidence>
<name>A0ABS4JGE6_9BACL</name>
<sequence>MQRKLNMLMILMSLIGGLVGFALGEWLLNEYIGRWPMMVLVGAYFGILALFVGLFCLIAEQISPRLNGASWRQRYVSTSWKLLVPATLIMLFVGGTAMEFIYELNVNGSKKVSNIVLLIDDSGSMGQNDPKQARYSAAKNLVDQMDTDKRVAVLTFNDHAQIVQPFIRLDSNSSKNQVRTAIDQLKPTDGGTDLDVALADTLKHIKDQATSNRGTMVILLSDGVSQLNMQNALKEYIQDQIAVNTIGLNLVDVSGSNLLKDVAQATGGSYSDVSDAGNLSLAFQRIYDTLGDRSLITERTGSEADNMYYTLLRVAGLIFIGLLLGLALGIMFDNRYLAKSFAIGGAVSGLLAGLILEFGLRGSVNDPWVWRLLADLILAGVITLFSSVIPVKEHYKSESQRGNPAARGAAAGYVDRSNTSHNKSF</sequence>
<feature type="transmembrane region" description="Helical" evidence="2">
    <location>
        <begin position="368"/>
        <end position="391"/>
    </location>
</feature>
<evidence type="ECO:0000313" key="4">
    <source>
        <dbReference type="EMBL" id="MBP2000796.1"/>
    </source>
</evidence>
<dbReference type="InterPro" id="IPR002035">
    <property type="entry name" value="VWF_A"/>
</dbReference>
<feature type="transmembrane region" description="Helical" evidence="2">
    <location>
        <begin position="336"/>
        <end position="356"/>
    </location>
</feature>
<dbReference type="Proteomes" id="UP001519288">
    <property type="component" value="Unassembled WGS sequence"/>
</dbReference>
<feature type="region of interest" description="Disordered" evidence="1">
    <location>
        <begin position="399"/>
        <end position="425"/>
    </location>
</feature>
<reference evidence="4 5" key="1">
    <citation type="submission" date="2021-03" db="EMBL/GenBank/DDBJ databases">
        <title>Genomic Encyclopedia of Type Strains, Phase IV (KMG-IV): sequencing the most valuable type-strain genomes for metagenomic binning, comparative biology and taxonomic classification.</title>
        <authorList>
            <person name="Goeker M."/>
        </authorList>
    </citation>
    <scope>NUCLEOTIDE SEQUENCE [LARGE SCALE GENOMIC DNA]</scope>
    <source>
        <strain evidence="4 5">DSM 26806</strain>
    </source>
</reference>
<dbReference type="InterPro" id="IPR051266">
    <property type="entry name" value="CLCR"/>
</dbReference>
<dbReference type="Pfam" id="PF00092">
    <property type="entry name" value="VWA"/>
    <property type="match status" value="1"/>
</dbReference>
<feature type="compositionally biased region" description="Polar residues" evidence="1">
    <location>
        <begin position="416"/>
        <end position="425"/>
    </location>
</feature>
<evidence type="ECO:0000256" key="1">
    <source>
        <dbReference type="SAM" id="MobiDB-lite"/>
    </source>
</evidence>
<proteinExistence type="predicted"/>
<keyword evidence="2" id="KW-0472">Membrane</keyword>
<evidence type="ECO:0000313" key="5">
    <source>
        <dbReference type="Proteomes" id="UP001519288"/>
    </source>
</evidence>
<keyword evidence="2" id="KW-1133">Transmembrane helix</keyword>
<feature type="transmembrane region" description="Helical" evidence="2">
    <location>
        <begin position="80"/>
        <end position="102"/>
    </location>
</feature>
<dbReference type="PANTHER" id="PTHR10579">
    <property type="entry name" value="CALCIUM-ACTIVATED CHLORIDE CHANNEL REGULATOR"/>
    <property type="match status" value="1"/>
</dbReference>
<dbReference type="Gene3D" id="3.40.50.410">
    <property type="entry name" value="von Willebrand factor, type A domain"/>
    <property type="match status" value="1"/>
</dbReference>
<feature type="transmembrane region" description="Helical" evidence="2">
    <location>
        <begin position="7"/>
        <end position="29"/>
    </location>
</feature>
<organism evidence="4 5">
    <name type="scientific">Paenibacillus shirakamiensis</name>
    <dbReference type="NCBI Taxonomy" id="1265935"/>
    <lineage>
        <taxon>Bacteria</taxon>
        <taxon>Bacillati</taxon>
        <taxon>Bacillota</taxon>
        <taxon>Bacilli</taxon>
        <taxon>Bacillales</taxon>
        <taxon>Paenibacillaceae</taxon>
        <taxon>Paenibacillus</taxon>
    </lineage>
</organism>
<gene>
    <name evidence="4" type="ORF">J2Z69_001827</name>
</gene>
<evidence type="ECO:0000259" key="3">
    <source>
        <dbReference type="PROSITE" id="PS50234"/>
    </source>
</evidence>
<keyword evidence="2" id="KW-0812">Transmembrane</keyword>
<dbReference type="SMART" id="SM00327">
    <property type="entry name" value="VWA"/>
    <property type="match status" value="1"/>
</dbReference>
<dbReference type="PROSITE" id="PS50234">
    <property type="entry name" value="VWFA"/>
    <property type="match status" value="1"/>
</dbReference>
<feature type="transmembrane region" description="Helical" evidence="2">
    <location>
        <begin position="307"/>
        <end position="329"/>
    </location>
</feature>
<feature type="transmembrane region" description="Helical" evidence="2">
    <location>
        <begin position="35"/>
        <end position="59"/>
    </location>
</feature>
<dbReference type="CDD" id="cd00198">
    <property type="entry name" value="vWFA"/>
    <property type="match status" value="1"/>
</dbReference>
<comment type="caution">
    <text evidence="4">The sequence shown here is derived from an EMBL/GenBank/DDBJ whole genome shotgun (WGS) entry which is preliminary data.</text>
</comment>
<dbReference type="PANTHER" id="PTHR10579:SF43">
    <property type="entry name" value="ZINC FINGER (C3HC4-TYPE RING FINGER) FAMILY PROTEIN"/>
    <property type="match status" value="1"/>
</dbReference>
<dbReference type="InterPro" id="IPR036465">
    <property type="entry name" value="vWFA_dom_sf"/>
</dbReference>
<dbReference type="EMBL" id="JAGGLD010000002">
    <property type="protein sequence ID" value="MBP2000796.1"/>
    <property type="molecule type" value="Genomic_DNA"/>
</dbReference>
<accession>A0ABS4JGE6</accession>
<dbReference type="SUPFAM" id="SSF53300">
    <property type="entry name" value="vWA-like"/>
    <property type="match status" value="1"/>
</dbReference>
<protein>
    <submittedName>
        <fullName evidence="4">Ca-activated chloride channel family protein</fullName>
    </submittedName>
</protein>